<protein>
    <recommendedName>
        <fullName evidence="3">Secreted protein</fullName>
    </recommendedName>
</protein>
<organism evidence="2">
    <name type="scientific">Octopus bimaculoides</name>
    <name type="common">California two-spotted octopus</name>
    <dbReference type="NCBI Taxonomy" id="37653"/>
    <lineage>
        <taxon>Eukaryota</taxon>
        <taxon>Metazoa</taxon>
        <taxon>Spiralia</taxon>
        <taxon>Lophotrochozoa</taxon>
        <taxon>Mollusca</taxon>
        <taxon>Cephalopoda</taxon>
        <taxon>Coleoidea</taxon>
        <taxon>Octopodiformes</taxon>
        <taxon>Octopoda</taxon>
        <taxon>Incirrata</taxon>
        <taxon>Octopodidae</taxon>
        <taxon>Octopus</taxon>
    </lineage>
</organism>
<proteinExistence type="predicted"/>
<gene>
    <name evidence="2" type="ORF">OCBIM_22008985mg</name>
</gene>
<sequence>MRESPEICVLMLIFMLRKPCLSYSSCKVILGYNNAFHFISVTVCLEPSCKITGSLEITSVFYCFPSNLALSPFTFSYFIYFGFSSQL</sequence>
<evidence type="ECO:0000256" key="1">
    <source>
        <dbReference type="SAM" id="SignalP"/>
    </source>
</evidence>
<reference evidence="2" key="1">
    <citation type="submission" date="2015-07" db="EMBL/GenBank/DDBJ databases">
        <title>MeaNS - Measles Nucleotide Surveillance Program.</title>
        <authorList>
            <person name="Tran T."/>
            <person name="Druce J."/>
        </authorList>
    </citation>
    <scope>NUCLEOTIDE SEQUENCE</scope>
    <source>
        <strain evidence="2">UCB-OBI-ISO-001</strain>
        <tissue evidence="2">Gonad</tissue>
    </source>
</reference>
<feature type="chain" id="PRO_5005582521" description="Secreted protein" evidence="1">
    <location>
        <begin position="23"/>
        <end position="87"/>
    </location>
</feature>
<evidence type="ECO:0000313" key="2">
    <source>
        <dbReference type="EMBL" id="KOF67706.1"/>
    </source>
</evidence>
<dbReference type="EMBL" id="KQ426828">
    <property type="protein sequence ID" value="KOF67706.1"/>
    <property type="molecule type" value="Genomic_DNA"/>
</dbReference>
<evidence type="ECO:0008006" key="3">
    <source>
        <dbReference type="Google" id="ProtNLM"/>
    </source>
</evidence>
<keyword evidence="1" id="KW-0732">Signal</keyword>
<accession>A0A0L8FSL6</accession>
<feature type="signal peptide" evidence="1">
    <location>
        <begin position="1"/>
        <end position="22"/>
    </location>
</feature>
<dbReference type="AlphaFoldDB" id="A0A0L8FSL6"/>
<name>A0A0L8FSL6_OCTBM</name>